<feature type="compositionally biased region" description="Basic and acidic residues" evidence="6">
    <location>
        <begin position="1112"/>
        <end position="1135"/>
    </location>
</feature>
<dbReference type="Gene3D" id="2.170.270.10">
    <property type="entry name" value="SET domain"/>
    <property type="match status" value="1"/>
</dbReference>
<feature type="compositionally biased region" description="Basic and acidic residues" evidence="6">
    <location>
        <begin position="359"/>
        <end position="374"/>
    </location>
</feature>
<dbReference type="GO" id="GO:0031507">
    <property type="term" value="P:heterochromatin formation"/>
    <property type="evidence" value="ECO:0007669"/>
    <property type="project" value="TreeGrafter"/>
</dbReference>
<dbReference type="GO" id="GO:0046976">
    <property type="term" value="F:histone H3K27 methyltransferase activity"/>
    <property type="evidence" value="ECO:0007669"/>
    <property type="project" value="TreeGrafter"/>
</dbReference>
<keyword evidence="10" id="KW-1185">Reference proteome</keyword>
<evidence type="ECO:0000259" key="7">
    <source>
        <dbReference type="PROSITE" id="PS50280"/>
    </source>
</evidence>
<dbReference type="InterPro" id="IPR001214">
    <property type="entry name" value="SET_dom"/>
</dbReference>
<feature type="compositionally biased region" description="Basic residues" evidence="6">
    <location>
        <begin position="1172"/>
        <end position="1184"/>
    </location>
</feature>
<gene>
    <name evidence="9" type="ORF">IFR04_014120</name>
</gene>
<evidence type="ECO:0000256" key="3">
    <source>
        <dbReference type="ARBA" id="ARBA00022691"/>
    </source>
</evidence>
<evidence type="ECO:0000256" key="6">
    <source>
        <dbReference type="SAM" id="MobiDB-lite"/>
    </source>
</evidence>
<dbReference type="PANTHER" id="PTHR45747">
    <property type="entry name" value="HISTONE-LYSINE N-METHYLTRANSFERASE E(Z)"/>
    <property type="match status" value="1"/>
</dbReference>
<keyword evidence="5" id="KW-0804">Transcription</keyword>
<dbReference type="Pfam" id="PF00856">
    <property type="entry name" value="SET"/>
    <property type="match status" value="1"/>
</dbReference>
<evidence type="ECO:0000313" key="10">
    <source>
        <dbReference type="Proteomes" id="UP000664132"/>
    </source>
</evidence>
<feature type="domain" description="CXC" evidence="8">
    <location>
        <begin position="833"/>
        <end position="942"/>
    </location>
</feature>
<feature type="compositionally biased region" description="Pro residues" evidence="6">
    <location>
        <begin position="255"/>
        <end position="267"/>
    </location>
</feature>
<keyword evidence="1" id="KW-0489">Methyltransferase</keyword>
<feature type="compositionally biased region" description="Acidic residues" evidence="6">
    <location>
        <begin position="297"/>
        <end position="309"/>
    </location>
</feature>
<dbReference type="Pfam" id="PF21509">
    <property type="entry name" value="Ezh2-like__CXC_fung"/>
    <property type="match status" value="1"/>
</dbReference>
<keyword evidence="4" id="KW-0805">Transcription regulation</keyword>
<proteinExistence type="predicted"/>
<dbReference type="PROSITE" id="PS51633">
    <property type="entry name" value="CXC"/>
    <property type="match status" value="1"/>
</dbReference>
<dbReference type="PROSITE" id="PS50280">
    <property type="entry name" value="SET"/>
    <property type="match status" value="1"/>
</dbReference>
<dbReference type="SUPFAM" id="SSF82199">
    <property type="entry name" value="SET domain"/>
    <property type="match status" value="1"/>
</dbReference>
<dbReference type="PANTHER" id="PTHR45747:SF4">
    <property type="entry name" value="HISTONE-LYSINE N-METHYLTRANSFERASE E(Z)"/>
    <property type="match status" value="1"/>
</dbReference>
<dbReference type="AlphaFoldDB" id="A0A8H7W569"/>
<dbReference type="InterPro" id="IPR045318">
    <property type="entry name" value="EZH1/2-like"/>
</dbReference>
<dbReference type="InterPro" id="IPR026489">
    <property type="entry name" value="CXC_dom"/>
</dbReference>
<evidence type="ECO:0000256" key="1">
    <source>
        <dbReference type="ARBA" id="ARBA00022603"/>
    </source>
</evidence>
<feature type="compositionally biased region" description="Polar residues" evidence="6">
    <location>
        <begin position="336"/>
        <end position="346"/>
    </location>
</feature>
<dbReference type="InterPro" id="IPR048360">
    <property type="entry name" value="Ezh2_CXC_fung"/>
</dbReference>
<dbReference type="GO" id="GO:0032259">
    <property type="term" value="P:methylation"/>
    <property type="evidence" value="ECO:0007669"/>
    <property type="project" value="UniProtKB-KW"/>
</dbReference>
<keyword evidence="3" id="KW-0949">S-adenosyl-L-methionine</keyword>
<dbReference type="SMART" id="SM00317">
    <property type="entry name" value="SET"/>
    <property type="match status" value="1"/>
</dbReference>
<evidence type="ECO:0000256" key="5">
    <source>
        <dbReference type="ARBA" id="ARBA00023163"/>
    </source>
</evidence>
<protein>
    <recommendedName>
        <fullName evidence="11">SET domain-containing protein</fullName>
    </recommendedName>
</protein>
<reference evidence="9" key="1">
    <citation type="submission" date="2021-02" db="EMBL/GenBank/DDBJ databases">
        <title>Genome sequence Cadophora malorum strain M34.</title>
        <authorList>
            <person name="Stefanovic E."/>
            <person name="Vu D."/>
            <person name="Scully C."/>
            <person name="Dijksterhuis J."/>
            <person name="Roader J."/>
            <person name="Houbraken J."/>
        </authorList>
    </citation>
    <scope>NUCLEOTIDE SEQUENCE</scope>
    <source>
        <strain evidence="9">M34</strain>
    </source>
</reference>
<sequence length="1184" mass="131751">MPASLPTPPNTQHSTSTALPGVWKLSAYERFFLLIIFIGVAECRFVLDEKGGEQSILRLVAALAVEAGDSGGAVVAYVGSRPRPSVFPAGFMASQRPRPIVIDLLSSDEDDELPPQPGRPPFRQTAPIDLRTPPPPSRPLRTRASSAGVQDAEPSVLASNTPPPVEQRHTTPKSSGRVHTTPAVKFSPQSSSQTYFPKPPSHPNVQPALTPSRAPARKPTTVANREYPSYDLPLLMSSPDGSPTRESVASASNDPPDPAISPSPKPPNSIARDVVEEHPLRHRSAFPVDDHDRDEKADENDDADYDIEDIFPSQGAMAPIGSPSRQSSNSDRKSGNDTSSIGSTSPLLTRLQQKRQKQIVREPLSEHRSQSPRERMAILTKPNIPEDASELEEQLRGFLQGMRDDHAVSTRYILADAREAALERNTLAVDKISPFASMASVIVEPGIPIPIGKIKDVLHHYPVQKNGKLGKGKSTLFAKQVFGDTPQVPKYNSHTNVRRNILKADDEKLKFIPFLGESRNEANFRRLVKELEQVYSPRSSETGREAEENSRIRQYLPMWLEKLQLGFDLQALKHYLLLQNEESGELGIEPRKRRLLLDSFREPLDYSTKEAASRFCDAFDTVFDIATQDVVLPASLLKEMIETVIADKKKRGPISNRIGTYADLTCLICAAIDCPTHGDFVHERIDSSDVDDDGHGGPPEMKYDPRPLNLSYEDTLRRYESRVKVDIEPLPQSRKKSCSDECYMATDFSDLEYEFDEEHLAVLPQLISTYRHPNYRSCYIAYALNIPCWTVWAEIQRYESEHPKKQLEEPLCGRAKKPDWYDNKKKALKSGDLKEYTDVHDHEKRKQAIACGHPGPCIIQPGDEEISCPCATSNILCESFCGCSDECPRRFTGCSCLAYGQSCTSDSNCICIRMNRECGPECGSCGALARINPANKYDDELFTTGCQNVYLQRGVSKAMVMGESQLVGFGLYLAEPVKKGDYLSEYSGENISSEEADRRGIVYDRKLLSFLFDLNAERVIDAARLGNKTRFINHSGTAADGLNCEAKIVLVNGEHRIKFFALRDINIGEELLFNYGEKFAKKQGLNKTLPKAGGKRGVLEGEEALDALDGMDQRKKGTREKINAIRGGKTGDKKGRGSKMRKTAAPLGPVVEDLYAGQAAEQDDDDDEYVRPRRKRFRPARYTR</sequence>
<feature type="region of interest" description="Disordered" evidence="6">
    <location>
        <begin position="1112"/>
        <end position="1184"/>
    </location>
</feature>
<comment type="caution">
    <text evidence="9">The sequence shown here is derived from an EMBL/GenBank/DDBJ whole genome shotgun (WGS) entry which is preliminary data.</text>
</comment>
<organism evidence="9 10">
    <name type="scientific">Cadophora malorum</name>
    <dbReference type="NCBI Taxonomy" id="108018"/>
    <lineage>
        <taxon>Eukaryota</taxon>
        <taxon>Fungi</taxon>
        <taxon>Dikarya</taxon>
        <taxon>Ascomycota</taxon>
        <taxon>Pezizomycotina</taxon>
        <taxon>Leotiomycetes</taxon>
        <taxon>Helotiales</taxon>
        <taxon>Ploettnerulaceae</taxon>
        <taxon>Cadophora</taxon>
    </lineage>
</organism>
<keyword evidence="2" id="KW-0808">Transferase</keyword>
<dbReference type="EMBL" id="JAFJYH010000357">
    <property type="protein sequence ID" value="KAG4412753.1"/>
    <property type="molecule type" value="Genomic_DNA"/>
</dbReference>
<dbReference type="InterPro" id="IPR046341">
    <property type="entry name" value="SET_dom_sf"/>
</dbReference>
<dbReference type="OrthoDB" id="6141102at2759"/>
<evidence type="ECO:0000256" key="2">
    <source>
        <dbReference type="ARBA" id="ARBA00022679"/>
    </source>
</evidence>
<evidence type="ECO:0008006" key="11">
    <source>
        <dbReference type="Google" id="ProtNLM"/>
    </source>
</evidence>
<dbReference type="Proteomes" id="UP000664132">
    <property type="component" value="Unassembled WGS sequence"/>
</dbReference>
<evidence type="ECO:0000256" key="4">
    <source>
        <dbReference type="ARBA" id="ARBA00023015"/>
    </source>
</evidence>
<dbReference type="GO" id="GO:0005634">
    <property type="term" value="C:nucleus"/>
    <property type="evidence" value="ECO:0007669"/>
    <property type="project" value="TreeGrafter"/>
</dbReference>
<name>A0A8H7W569_9HELO</name>
<evidence type="ECO:0000259" key="8">
    <source>
        <dbReference type="PROSITE" id="PS51633"/>
    </source>
</evidence>
<dbReference type="GO" id="GO:0003682">
    <property type="term" value="F:chromatin binding"/>
    <property type="evidence" value="ECO:0007669"/>
    <property type="project" value="TreeGrafter"/>
</dbReference>
<dbReference type="CDD" id="cd10519">
    <property type="entry name" value="SET_EZH"/>
    <property type="match status" value="1"/>
</dbReference>
<feature type="domain" description="SET" evidence="7">
    <location>
        <begin position="953"/>
        <end position="1076"/>
    </location>
</feature>
<evidence type="ECO:0000313" key="9">
    <source>
        <dbReference type="EMBL" id="KAG4412753.1"/>
    </source>
</evidence>
<accession>A0A8H7W569</accession>
<feature type="region of interest" description="Disordered" evidence="6">
    <location>
        <begin position="108"/>
        <end position="374"/>
    </location>
</feature>